<feature type="region of interest" description="Disordered" evidence="1">
    <location>
        <begin position="37"/>
        <end position="57"/>
    </location>
</feature>
<accession>A0ABQ4MJA0</accession>
<reference evidence="3 4" key="1">
    <citation type="submission" date="2021-03" db="EMBL/GenBank/DDBJ databases">
        <title>Antimicrobial resistance genes in bacteria isolated from Japanese honey, and their potential for conferring macrolide and lincosamide resistance in the American foulbrood pathogen Paenibacillus larvae.</title>
        <authorList>
            <person name="Okamoto M."/>
            <person name="Kumagai M."/>
            <person name="Kanamori H."/>
            <person name="Takamatsu D."/>
        </authorList>
    </citation>
    <scope>NUCLEOTIDE SEQUENCE [LARGE SCALE GENOMIC DNA]</scope>
    <source>
        <strain evidence="3 4">J42TS3</strain>
    </source>
</reference>
<sequence length="297" mass="32237">MKKWTAALLGAVLVLGITACGKEKALEGGEANAAANAANESNQGAANTADNTPANTETAVPTVEELIKKATEASEKLKSFSMDAKVNQNIVMAQGDQKQEQKVDMTMKIDMVKEPLAMYQVMDMSMGDQGSQNIEQYITQEGIYSKVDGNWVKMPDETRDQLMASLEQSASPEAQLEQFKSISNDAKVVEEGDEFVLSADLSGDGLKELAKSLMSQAGGENEQTAAMLEQMNIKEIKISYAVNKETYLPTKSVVEMSMDMDVEGQSVSLDMKMDSNISKYDEITSIKVPQEALDSAQ</sequence>
<dbReference type="Pfam" id="PF20316">
    <property type="entry name" value="DUF6612"/>
    <property type="match status" value="1"/>
</dbReference>
<name>A0ABQ4MJA0_9BACL</name>
<dbReference type="PROSITE" id="PS51257">
    <property type="entry name" value="PROKAR_LIPOPROTEIN"/>
    <property type="match status" value="1"/>
</dbReference>
<dbReference type="EMBL" id="BOSL01000029">
    <property type="protein sequence ID" value="GIP56069.1"/>
    <property type="molecule type" value="Genomic_DNA"/>
</dbReference>
<dbReference type="InterPro" id="IPR046720">
    <property type="entry name" value="DUF6612"/>
</dbReference>
<feature type="chain" id="PRO_5046731510" description="Lipoprotein" evidence="2">
    <location>
        <begin position="22"/>
        <end position="297"/>
    </location>
</feature>
<evidence type="ECO:0000256" key="1">
    <source>
        <dbReference type="SAM" id="MobiDB-lite"/>
    </source>
</evidence>
<keyword evidence="4" id="KW-1185">Reference proteome</keyword>
<evidence type="ECO:0000313" key="4">
    <source>
        <dbReference type="Proteomes" id="UP000679992"/>
    </source>
</evidence>
<comment type="caution">
    <text evidence="3">The sequence shown here is derived from an EMBL/GenBank/DDBJ whole genome shotgun (WGS) entry which is preliminary data.</text>
</comment>
<proteinExistence type="predicted"/>
<keyword evidence="2" id="KW-0732">Signal</keyword>
<gene>
    <name evidence="3" type="ORF">J42TS3_51040</name>
</gene>
<dbReference type="RefSeq" id="WP_213656774.1">
    <property type="nucleotide sequence ID" value="NZ_BOSL01000029.1"/>
</dbReference>
<protein>
    <recommendedName>
        <fullName evidence="5">Lipoprotein</fullName>
    </recommendedName>
</protein>
<evidence type="ECO:0000313" key="3">
    <source>
        <dbReference type="EMBL" id="GIP56069.1"/>
    </source>
</evidence>
<dbReference type="Proteomes" id="UP000679992">
    <property type="component" value="Unassembled WGS sequence"/>
</dbReference>
<feature type="signal peptide" evidence="2">
    <location>
        <begin position="1"/>
        <end position="21"/>
    </location>
</feature>
<organism evidence="3 4">
    <name type="scientific">Paenibacillus vini</name>
    <dbReference type="NCBI Taxonomy" id="1476024"/>
    <lineage>
        <taxon>Bacteria</taxon>
        <taxon>Bacillati</taxon>
        <taxon>Bacillota</taxon>
        <taxon>Bacilli</taxon>
        <taxon>Bacillales</taxon>
        <taxon>Paenibacillaceae</taxon>
        <taxon>Paenibacillus</taxon>
    </lineage>
</organism>
<evidence type="ECO:0008006" key="5">
    <source>
        <dbReference type="Google" id="ProtNLM"/>
    </source>
</evidence>
<evidence type="ECO:0000256" key="2">
    <source>
        <dbReference type="SAM" id="SignalP"/>
    </source>
</evidence>
<dbReference type="Gene3D" id="2.50.20.20">
    <property type="match status" value="1"/>
</dbReference>